<geneLocation type="chloroplast" evidence="8"/>
<dbReference type="InterPro" id="IPR036890">
    <property type="entry name" value="HATPase_C_sf"/>
</dbReference>
<dbReference type="PANTHER" id="PTHR45453">
    <property type="entry name" value="PHOSPHATE REGULON SENSOR PROTEIN PHOR"/>
    <property type="match status" value="1"/>
</dbReference>
<evidence type="ECO:0000256" key="6">
    <source>
        <dbReference type="ARBA" id="ARBA00023012"/>
    </source>
</evidence>
<keyword evidence="6" id="KW-0902">Two-component regulatory system</keyword>
<evidence type="ECO:0000259" key="7">
    <source>
        <dbReference type="PROSITE" id="PS50109"/>
    </source>
</evidence>
<evidence type="ECO:0000256" key="3">
    <source>
        <dbReference type="ARBA" id="ARBA00022553"/>
    </source>
</evidence>
<dbReference type="Gene3D" id="1.10.287.130">
    <property type="match status" value="1"/>
</dbReference>
<organism evidence="8">
    <name type="scientific">Guillardia theta</name>
    <name type="common">Cryptophyte</name>
    <name type="synonym">Cryptomonas phi</name>
    <dbReference type="NCBI Taxonomy" id="55529"/>
    <lineage>
        <taxon>Eukaryota</taxon>
        <taxon>Cryptophyceae</taxon>
        <taxon>Pyrenomonadales</taxon>
        <taxon>Geminigeraceae</taxon>
        <taxon>Guillardia</taxon>
    </lineage>
</organism>
<dbReference type="CDD" id="cd00082">
    <property type="entry name" value="HisKA"/>
    <property type="match status" value="1"/>
</dbReference>
<comment type="catalytic activity">
    <reaction evidence="1">
        <text>ATP + protein L-histidine = ADP + protein N-phospho-L-histidine.</text>
        <dbReference type="EC" id="2.7.13.3"/>
    </reaction>
</comment>
<dbReference type="GO" id="GO:0016036">
    <property type="term" value="P:cellular response to phosphate starvation"/>
    <property type="evidence" value="ECO:0007669"/>
    <property type="project" value="TreeGrafter"/>
</dbReference>
<dbReference type="InterPro" id="IPR004358">
    <property type="entry name" value="Sig_transdc_His_kin-like_C"/>
</dbReference>
<reference evidence="8" key="1">
    <citation type="journal article" date="2015" name="Mitochondrial DNA">
        <title>The complete chloroplast genome of Guillardia theta strain CCMP2712.</title>
        <authorList>
            <person name="Tang X."/>
            <person name="Bi G."/>
        </authorList>
    </citation>
    <scope>NUCLEOTIDE SEQUENCE</scope>
</reference>
<keyword evidence="8" id="KW-0934">Plastid</keyword>
<evidence type="ECO:0000256" key="1">
    <source>
        <dbReference type="ARBA" id="ARBA00000085"/>
    </source>
</evidence>
<dbReference type="Pfam" id="PF00512">
    <property type="entry name" value="HisKA"/>
    <property type="match status" value="1"/>
</dbReference>
<evidence type="ECO:0000256" key="5">
    <source>
        <dbReference type="ARBA" id="ARBA00022777"/>
    </source>
</evidence>
<dbReference type="GO" id="GO:0004721">
    <property type="term" value="F:phosphoprotein phosphatase activity"/>
    <property type="evidence" value="ECO:0007669"/>
    <property type="project" value="TreeGrafter"/>
</dbReference>
<protein>
    <recommendedName>
        <fullName evidence="2">histidine kinase</fullName>
        <ecNumber evidence="2">2.7.13.3</ecNumber>
    </recommendedName>
</protein>
<dbReference type="SUPFAM" id="SSF55874">
    <property type="entry name" value="ATPase domain of HSP90 chaperone/DNA topoisomerase II/histidine kinase"/>
    <property type="match status" value="1"/>
</dbReference>
<dbReference type="PANTHER" id="PTHR45453:SF1">
    <property type="entry name" value="PHOSPHATE REGULON SENSOR PROTEIN PHOR"/>
    <property type="match status" value="1"/>
</dbReference>
<dbReference type="InterPro" id="IPR003594">
    <property type="entry name" value="HATPase_dom"/>
</dbReference>
<dbReference type="GO" id="GO:0005886">
    <property type="term" value="C:plasma membrane"/>
    <property type="evidence" value="ECO:0007669"/>
    <property type="project" value="TreeGrafter"/>
</dbReference>
<dbReference type="SMART" id="SM00388">
    <property type="entry name" value="HisKA"/>
    <property type="match status" value="1"/>
</dbReference>
<keyword evidence="8" id="KW-0150">Chloroplast</keyword>
<keyword evidence="3" id="KW-0597">Phosphoprotein</keyword>
<dbReference type="Gene3D" id="3.30.565.10">
    <property type="entry name" value="Histidine kinase-like ATPase, C-terminal domain"/>
    <property type="match status" value="1"/>
</dbReference>
<sequence>MSSTMFKLSKLRKKYHNPSGVRILLNKNLKIILANKEALNLLEYNNQSIIGTNVLLHLPYSIRSKILPVIKTMLVNNNEDNDLLPTVSVNLSHYQKTKLSVTLTPLLEAKNKSLKNILLSLNDIITQKEHNLLTNHPINNLSHELRAPLFNIRSFLETLYEYNNELDNNQRLEFLEIATNETNRLNKLVNDILDFAEIENKKHCQHTNLSLDNILEESLQLNRITAIKKYLLLVKKIDLNNMDIIINDDSILRILSNLLNNSIKFTYPHGVIHIKVKIIQSFSLHQTYNNSFLRLCIVDNGIGIPREDTIAVFNRFTRVSKQKNIVTGSGLGLPIVKETLARKCQKLNLSTYPHRGTNVSFNLQF</sequence>
<dbReference type="PROSITE" id="PS50109">
    <property type="entry name" value="HIS_KIN"/>
    <property type="match status" value="1"/>
</dbReference>
<dbReference type="AlphaFoldDB" id="A0A0U2KSP6"/>
<accession>A0A0U2KSP6</accession>
<keyword evidence="5 8" id="KW-0418">Kinase</keyword>
<dbReference type="Pfam" id="PF02518">
    <property type="entry name" value="HATPase_c"/>
    <property type="match status" value="1"/>
</dbReference>
<dbReference type="SMART" id="SM00387">
    <property type="entry name" value="HATPase_c"/>
    <property type="match status" value="1"/>
</dbReference>
<dbReference type="InterPro" id="IPR036097">
    <property type="entry name" value="HisK_dim/P_sf"/>
</dbReference>
<dbReference type="InterPro" id="IPR005467">
    <property type="entry name" value="His_kinase_dom"/>
</dbReference>
<dbReference type="CDD" id="cd00075">
    <property type="entry name" value="HATPase"/>
    <property type="match status" value="1"/>
</dbReference>
<dbReference type="InterPro" id="IPR003661">
    <property type="entry name" value="HisK_dim/P_dom"/>
</dbReference>
<dbReference type="PRINTS" id="PR00344">
    <property type="entry name" value="BCTRLSENSOR"/>
</dbReference>
<evidence type="ECO:0000256" key="2">
    <source>
        <dbReference type="ARBA" id="ARBA00012438"/>
    </source>
</evidence>
<proteinExistence type="predicted"/>
<feature type="domain" description="Histidine kinase" evidence="7">
    <location>
        <begin position="140"/>
        <end position="365"/>
    </location>
</feature>
<gene>
    <name evidence="8" type="primary">ycf26</name>
</gene>
<evidence type="ECO:0000313" key="8">
    <source>
        <dbReference type="EMBL" id="ALG63548.1"/>
    </source>
</evidence>
<dbReference type="SUPFAM" id="SSF47384">
    <property type="entry name" value="Homodimeric domain of signal transducing histidine kinase"/>
    <property type="match status" value="1"/>
</dbReference>
<dbReference type="InterPro" id="IPR050351">
    <property type="entry name" value="BphY/WalK/GraS-like"/>
</dbReference>
<dbReference type="GO" id="GO:0000155">
    <property type="term" value="F:phosphorelay sensor kinase activity"/>
    <property type="evidence" value="ECO:0007669"/>
    <property type="project" value="InterPro"/>
</dbReference>
<dbReference type="EC" id="2.7.13.3" evidence="2"/>
<dbReference type="Gene3D" id="3.30.450.20">
    <property type="entry name" value="PAS domain"/>
    <property type="match status" value="1"/>
</dbReference>
<evidence type="ECO:0000256" key="4">
    <source>
        <dbReference type="ARBA" id="ARBA00022679"/>
    </source>
</evidence>
<keyword evidence="4" id="KW-0808">Transferase</keyword>
<dbReference type="EMBL" id="KT428890">
    <property type="protein sequence ID" value="ALG63548.1"/>
    <property type="molecule type" value="Genomic_DNA"/>
</dbReference>
<name>A0A0U2KSP6_GUITH</name>